<comment type="caution">
    <text evidence="1">The sequence shown here is derived from an EMBL/GenBank/DDBJ whole genome shotgun (WGS) entry which is preliminary data.</text>
</comment>
<dbReference type="EMBL" id="BARW01019613">
    <property type="protein sequence ID" value="GAI97348.1"/>
    <property type="molecule type" value="Genomic_DNA"/>
</dbReference>
<organism evidence="1">
    <name type="scientific">marine sediment metagenome</name>
    <dbReference type="NCBI Taxonomy" id="412755"/>
    <lineage>
        <taxon>unclassified sequences</taxon>
        <taxon>metagenomes</taxon>
        <taxon>ecological metagenomes</taxon>
    </lineage>
</organism>
<dbReference type="EMBL" id="BARW01030758">
    <property type="protein sequence ID" value="GAJ09385.1"/>
    <property type="molecule type" value="Genomic_DNA"/>
</dbReference>
<dbReference type="AlphaFoldDB" id="X1SWK5"/>
<sequence>MKMLPIGHLVKTNPIQSQLNPKQTQNKPNWLEAQNERNFIYNKEL</sequence>
<reference evidence="1" key="1">
    <citation type="journal article" date="2014" name="Front. Microbiol.">
        <title>High frequency of phylogenetically diverse reductive dehalogenase-homologous genes in deep subseafloor sedimentary metagenomes.</title>
        <authorList>
            <person name="Kawai M."/>
            <person name="Futagami T."/>
            <person name="Toyoda A."/>
            <person name="Takaki Y."/>
            <person name="Nishi S."/>
            <person name="Hori S."/>
            <person name="Arai W."/>
            <person name="Tsubouchi T."/>
            <person name="Morono Y."/>
            <person name="Uchiyama I."/>
            <person name="Ito T."/>
            <person name="Fujiyama A."/>
            <person name="Inagaki F."/>
            <person name="Takami H."/>
        </authorList>
    </citation>
    <scope>NUCLEOTIDE SEQUENCE</scope>
    <source>
        <strain evidence="1">Expedition CK06-06</strain>
    </source>
</reference>
<evidence type="ECO:0000313" key="1">
    <source>
        <dbReference type="EMBL" id="GAI97348.1"/>
    </source>
</evidence>
<proteinExistence type="predicted"/>
<accession>X1SWK5</accession>
<gene>
    <name evidence="1" type="ORF">S12H4_33297</name>
    <name evidence="2" type="ORF">S12H4_49090</name>
</gene>
<name>X1SWK5_9ZZZZ</name>
<protein>
    <submittedName>
        <fullName evidence="1">Uncharacterized protein</fullName>
    </submittedName>
</protein>
<evidence type="ECO:0000313" key="2">
    <source>
        <dbReference type="EMBL" id="GAJ09385.1"/>
    </source>
</evidence>